<dbReference type="Proteomes" id="UP000037035">
    <property type="component" value="Unassembled WGS sequence"/>
</dbReference>
<organism evidence="1 2">
    <name type="scientific">Puccinia sorghi</name>
    <dbReference type="NCBI Taxonomy" id="27349"/>
    <lineage>
        <taxon>Eukaryota</taxon>
        <taxon>Fungi</taxon>
        <taxon>Dikarya</taxon>
        <taxon>Basidiomycota</taxon>
        <taxon>Pucciniomycotina</taxon>
        <taxon>Pucciniomycetes</taxon>
        <taxon>Pucciniales</taxon>
        <taxon>Pucciniaceae</taxon>
        <taxon>Puccinia</taxon>
    </lineage>
</organism>
<dbReference type="VEuPathDB" id="FungiDB:VP01_1486g1"/>
<dbReference type="EMBL" id="LAVV01005408">
    <property type="protein sequence ID" value="KNZ60894.1"/>
    <property type="molecule type" value="Genomic_DNA"/>
</dbReference>
<name>A0A0L6VJM0_9BASI</name>
<protein>
    <submittedName>
        <fullName evidence="1">Uncharacterized protein</fullName>
    </submittedName>
</protein>
<sequence length="327" mass="36751">MCVFTAYFNSNTNTHPQPQTLEFGRPTNYPLKSNPLSNLILRGWAPPIATLPHCKKTTYSTACNLMHSHCADCTVTVPKHLHMQKGGVWMAAWMEHAACQQLIELFLQFPKPVFKSAKDTVSSFCLCVFLNDREETTLRRLTALSTTVSKESKHGFNFLPSYKRVVVELQTNTQQVSAQYMSKLRERTCMQVPWKQTCCPIDQHFMEVKTGTPRIPFSRGLATGTIYRLFLNGIFPQALLKSGVLTKLKSPKLIALDPAMDENLCSSLSQKIDNVTHNNVIKFPCCKLPTEPVSSTNSSKLFSKKDKSFITEVKVSIQNLVDVVGNL</sequence>
<accession>A0A0L6VJM0</accession>
<evidence type="ECO:0000313" key="2">
    <source>
        <dbReference type="Proteomes" id="UP000037035"/>
    </source>
</evidence>
<keyword evidence="2" id="KW-1185">Reference proteome</keyword>
<dbReference type="AlphaFoldDB" id="A0A0L6VJM0"/>
<gene>
    <name evidence="1" type="ORF">VP01_1486g1</name>
</gene>
<reference evidence="1 2" key="1">
    <citation type="submission" date="2015-08" db="EMBL/GenBank/DDBJ databases">
        <title>Next Generation Sequencing and Analysis of the Genome of Puccinia sorghi L Schw, the Causal Agent of Maize Common Rust.</title>
        <authorList>
            <person name="Rochi L."/>
            <person name="Burguener G."/>
            <person name="Darino M."/>
            <person name="Turjanski A."/>
            <person name="Kreff E."/>
            <person name="Dieguez M.J."/>
            <person name="Sacco F."/>
        </authorList>
    </citation>
    <scope>NUCLEOTIDE SEQUENCE [LARGE SCALE GENOMIC DNA]</scope>
    <source>
        <strain evidence="1 2">RO10H11247</strain>
    </source>
</reference>
<comment type="caution">
    <text evidence="1">The sequence shown here is derived from an EMBL/GenBank/DDBJ whole genome shotgun (WGS) entry which is preliminary data.</text>
</comment>
<proteinExistence type="predicted"/>
<evidence type="ECO:0000313" key="1">
    <source>
        <dbReference type="EMBL" id="KNZ60894.1"/>
    </source>
</evidence>